<evidence type="ECO:0008006" key="3">
    <source>
        <dbReference type="Google" id="ProtNLM"/>
    </source>
</evidence>
<reference evidence="1 2" key="1">
    <citation type="submission" date="2016-09" db="EMBL/GenBank/DDBJ databases">
        <title>The draft genome of Dichanthelium oligosanthes: A C3 panicoid grass species.</title>
        <authorList>
            <person name="Studer A.J."/>
            <person name="Schnable J.C."/>
            <person name="Brutnell T.P."/>
        </authorList>
    </citation>
    <scope>NUCLEOTIDE SEQUENCE [LARGE SCALE GENOMIC DNA]</scope>
    <source>
        <strain evidence="2">cv. Kellogg 1175</strain>
        <tissue evidence="1">Leaf</tissue>
    </source>
</reference>
<dbReference type="PANTHER" id="PTHR46407:SF3">
    <property type="entry name" value="OS02G0208700 PROTEIN"/>
    <property type="match status" value="1"/>
</dbReference>
<evidence type="ECO:0000313" key="2">
    <source>
        <dbReference type="Proteomes" id="UP000095767"/>
    </source>
</evidence>
<dbReference type="InterPro" id="IPR044595">
    <property type="entry name" value="KMD1-4"/>
</dbReference>
<dbReference type="Proteomes" id="UP000095767">
    <property type="component" value="Unassembled WGS sequence"/>
</dbReference>
<keyword evidence="2" id="KW-1185">Reference proteome</keyword>
<accession>A0A1E5UVD9</accession>
<dbReference type="EMBL" id="LWDX02061971">
    <property type="protein sequence ID" value="OEL16774.1"/>
    <property type="molecule type" value="Genomic_DNA"/>
</dbReference>
<dbReference type="STRING" id="888268.A0A1E5UVD9"/>
<dbReference type="PANTHER" id="PTHR46407">
    <property type="entry name" value="OS02G0208700 PROTEIN"/>
    <property type="match status" value="1"/>
</dbReference>
<sequence length="149" mass="15977">MPAPRWSFFPCAAVGGRVFVAGGHDDEKNTLWCAATYNAEADAWAALPDMAREHDEARGIHAGTAFVALGGYPTEAQRQFAGSAEAFDPATWSLGPVRERVIEDGVCPRTCCSAPGAESETMYMLHDGHVMVGDTTDESGAWRTVARMP</sequence>
<proteinExistence type="predicted"/>
<dbReference type="InterPro" id="IPR015915">
    <property type="entry name" value="Kelch-typ_b-propeller"/>
</dbReference>
<comment type="caution">
    <text evidence="1">The sequence shown here is derived from an EMBL/GenBank/DDBJ whole genome shotgun (WGS) entry which is preliminary data.</text>
</comment>
<dbReference type="Gene3D" id="2.120.10.80">
    <property type="entry name" value="Kelch-type beta propeller"/>
    <property type="match status" value="1"/>
</dbReference>
<evidence type="ECO:0000313" key="1">
    <source>
        <dbReference type="EMBL" id="OEL16774.1"/>
    </source>
</evidence>
<dbReference type="InterPro" id="IPR006652">
    <property type="entry name" value="Kelch_1"/>
</dbReference>
<protein>
    <recommendedName>
        <fullName evidence="3">F-box/kelch-repeat protein</fullName>
    </recommendedName>
</protein>
<gene>
    <name evidence="1" type="ORF">BAE44_0022207</name>
</gene>
<dbReference type="SUPFAM" id="SSF117281">
    <property type="entry name" value="Kelch motif"/>
    <property type="match status" value="1"/>
</dbReference>
<dbReference type="Pfam" id="PF01344">
    <property type="entry name" value="Kelch_1"/>
    <property type="match status" value="1"/>
</dbReference>
<dbReference type="GO" id="GO:0080037">
    <property type="term" value="P:negative regulation of cytokinin-activated signaling pathway"/>
    <property type="evidence" value="ECO:0007669"/>
    <property type="project" value="InterPro"/>
</dbReference>
<dbReference type="GO" id="GO:2000762">
    <property type="term" value="P:regulation of phenylpropanoid metabolic process"/>
    <property type="evidence" value="ECO:0007669"/>
    <property type="project" value="InterPro"/>
</dbReference>
<name>A0A1E5UVD9_9POAL</name>
<organism evidence="1 2">
    <name type="scientific">Dichanthelium oligosanthes</name>
    <dbReference type="NCBI Taxonomy" id="888268"/>
    <lineage>
        <taxon>Eukaryota</taxon>
        <taxon>Viridiplantae</taxon>
        <taxon>Streptophyta</taxon>
        <taxon>Embryophyta</taxon>
        <taxon>Tracheophyta</taxon>
        <taxon>Spermatophyta</taxon>
        <taxon>Magnoliopsida</taxon>
        <taxon>Liliopsida</taxon>
        <taxon>Poales</taxon>
        <taxon>Poaceae</taxon>
        <taxon>PACMAD clade</taxon>
        <taxon>Panicoideae</taxon>
        <taxon>Panicodae</taxon>
        <taxon>Paniceae</taxon>
        <taxon>Dichantheliinae</taxon>
        <taxon>Dichanthelium</taxon>
    </lineage>
</organism>
<dbReference type="OrthoDB" id="191037at2759"/>
<dbReference type="AlphaFoldDB" id="A0A1E5UVD9"/>